<dbReference type="InterPro" id="IPR012388">
    <property type="entry name" value="CABLES1/2"/>
</dbReference>
<feature type="region of interest" description="Disordered" evidence="1">
    <location>
        <begin position="390"/>
        <end position="451"/>
    </location>
</feature>
<evidence type="ECO:0000313" key="2">
    <source>
        <dbReference type="EMBL" id="GMH64849.1"/>
    </source>
</evidence>
<comment type="caution">
    <text evidence="2">The sequence shown here is derived from an EMBL/GenBank/DDBJ whole genome shotgun (WGS) entry which is preliminary data.</text>
</comment>
<feature type="compositionally biased region" description="Low complexity" evidence="1">
    <location>
        <begin position="1"/>
        <end position="14"/>
    </location>
</feature>
<accession>A0A9W7E1R8</accession>
<feature type="compositionally biased region" description="Basic residues" evidence="1">
    <location>
        <begin position="391"/>
        <end position="420"/>
    </location>
</feature>
<dbReference type="GO" id="GO:0051726">
    <property type="term" value="P:regulation of cell cycle"/>
    <property type="evidence" value="ECO:0007669"/>
    <property type="project" value="InterPro"/>
</dbReference>
<feature type="region of interest" description="Disordered" evidence="1">
    <location>
        <begin position="174"/>
        <end position="232"/>
    </location>
</feature>
<dbReference type="EMBL" id="BRXZ01001189">
    <property type="protein sequence ID" value="GMH64849.1"/>
    <property type="molecule type" value="Genomic_DNA"/>
</dbReference>
<protein>
    <submittedName>
        <fullName evidence="2">Uncharacterized protein</fullName>
    </submittedName>
</protein>
<gene>
    <name evidence="2" type="ORF">TrRE_jg11397</name>
</gene>
<reference evidence="2" key="1">
    <citation type="submission" date="2022-07" db="EMBL/GenBank/DDBJ databases">
        <title>Genome analysis of Parmales, a sister group of diatoms, reveals the evolutionary specialization of diatoms from phago-mixotrophs to photoautotrophs.</title>
        <authorList>
            <person name="Ban H."/>
            <person name="Sato S."/>
            <person name="Yoshikawa S."/>
            <person name="Kazumasa Y."/>
            <person name="Nakamura Y."/>
            <person name="Ichinomiya M."/>
            <person name="Saitoh K."/>
            <person name="Sato N."/>
            <person name="Blanc-Mathieu R."/>
            <person name="Endo H."/>
            <person name="Kuwata A."/>
            <person name="Ogata H."/>
        </authorList>
    </citation>
    <scope>NUCLEOTIDE SEQUENCE</scope>
</reference>
<name>A0A9W7E1R8_9STRA</name>
<feature type="compositionally biased region" description="Low complexity" evidence="1">
    <location>
        <begin position="101"/>
        <end position="123"/>
    </location>
</feature>
<organism evidence="2 3">
    <name type="scientific">Triparma retinervis</name>
    <dbReference type="NCBI Taxonomy" id="2557542"/>
    <lineage>
        <taxon>Eukaryota</taxon>
        <taxon>Sar</taxon>
        <taxon>Stramenopiles</taxon>
        <taxon>Ochrophyta</taxon>
        <taxon>Bolidophyceae</taxon>
        <taxon>Parmales</taxon>
        <taxon>Triparmaceae</taxon>
        <taxon>Triparma</taxon>
    </lineage>
</organism>
<evidence type="ECO:0000313" key="3">
    <source>
        <dbReference type="Proteomes" id="UP001165082"/>
    </source>
</evidence>
<feature type="non-terminal residue" evidence="2">
    <location>
        <position position="1"/>
    </location>
</feature>
<dbReference type="PANTHER" id="PTHR22896:SF0">
    <property type="entry name" value="CYCLIN N-TERMINAL DOMAIN-CONTAINING PROTEIN"/>
    <property type="match status" value="1"/>
</dbReference>
<dbReference type="Proteomes" id="UP001165082">
    <property type="component" value="Unassembled WGS sequence"/>
</dbReference>
<feature type="region of interest" description="Disordered" evidence="1">
    <location>
        <begin position="95"/>
        <end position="151"/>
    </location>
</feature>
<feature type="compositionally biased region" description="Low complexity" evidence="1">
    <location>
        <begin position="192"/>
        <end position="213"/>
    </location>
</feature>
<keyword evidence="3" id="KW-1185">Reference proteome</keyword>
<dbReference type="AlphaFoldDB" id="A0A9W7E1R8"/>
<feature type="compositionally biased region" description="Pro residues" evidence="1">
    <location>
        <begin position="214"/>
        <end position="225"/>
    </location>
</feature>
<feature type="region of interest" description="Disordered" evidence="1">
    <location>
        <begin position="1"/>
        <end position="25"/>
    </location>
</feature>
<dbReference type="OrthoDB" id="198606at2759"/>
<evidence type="ECO:0000256" key="1">
    <source>
        <dbReference type="SAM" id="MobiDB-lite"/>
    </source>
</evidence>
<feature type="compositionally biased region" description="Low complexity" evidence="1">
    <location>
        <begin position="424"/>
        <end position="437"/>
    </location>
</feature>
<dbReference type="PANTHER" id="PTHR22896">
    <property type="entry name" value="CDK5 AND ABL1 ENZYME SUBSTRATE 1"/>
    <property type="match status" value="1"/>
</dbReference>
<sequence>MAAAPSTSSSQVSSPMKKISLAPKTSSKTSYRILQTAPATGYKYCRREVAALDFLTTVPMNSEESLLASVVDDKQNISHTFINSYLAGLEEQPSLGGVPPIESSSAAEGGNGNINENGSGPNPIDKEKGDNAATIDGSNEPASESLEPAPAKAAQRWWEKLFFAEYASRKQAEDRELEELEAPKEADIGVVSDEQSQSQPQNSNPSNPESSTPDPDPPSPNPKNAPLPTTAPYAPFVKPKMMVIPGRRLEGVPTASAVSIPPNLRSLGIPKANAGPSEKNRQTNYNTKIAVMKHWEMKVAHGIITTADPSHSNQALIDGRLFFASKQSYPTGVFSVVKYEPKKEEAMRRRRKLEEMGGGGRMYFATEGRDWRGTSYRSIIFSLVSEEKVKAQKKREKQREEKRRKRRQKMSKKSKRKKTHIPPSSDSSTSTDSSSDSSSEEYTPGFLDDPEMVHGRHRQTIMGDKLVGPIISSTIQFVRPRALKSELNKQFRERFDGWEPPRTKW</sequence>
<proteinExistence type="predicted"/>